<evidence type="ECO:0000313" key="1">
    <source>
        <dbReference type="EMBL" id="EJW04324.1"/>
    </source>
</evidence>
<organism evidence="1 2">
    <name type="scientific">Edhazardia aedis (strain USNM 41457)</name>
    <name type="common">Microsporidian parasite</name>
    <dbReference type="NCBI Taxonomy" id="1003232"/>
    <lineage>
        <taxon>Eukaryota</taxon>
        <taxon>Fungi</taxon>
        <taxon>Fungi incertae sedis</taxon>
        <taxon>Microsporidia</taxon>
        <taxon>Edhazardia</taxon>
    </lineage>
</organism>
<reference evidence="2" key="2">
    <citation type="submission" date="2015-07" db="EMBL/GenBank/DDBJ databases">
        <title>Contrasting host-pathogen interactions and genome evolution in two generalist and specialist microsporidian pathogens of mosquitoes.</title>
        <authorList>
            <consortium name="The Broad Institute Genomics Platform"/>
            <consortium name="The Broad Institute Genome Sequencing Center for Infectious Disease"/>
            <person name="Cuomo C.A."/>
            <person name="Sanscrainte N.D."/>
            <person name="Goldberg J.M."/>
            <person name="Heiman D."/>
            <person name="Young S."/>
            <person name="Zeng Q."/>
            <person name="Becnel J.J."/>
            <person name="Birren B.W."/>
        </authorList>
    </citation>
    <scope>NUCLEOTIDE SEQUENCE [LARGE SCALE GENOMIC DNA]</scope>
    <source>
        <strain evidence="2">USNM 41457</strain>
    </source>
</reference>
<sequence length="108" mass="12756">KPLNCISNGNNIKDNINKINSHKLFQNASSSPINPICSIIKFTQIQRLIIPEDPIWTDYEHNEFLKLVKSKNFSQISNILKKNMKNVVLYYYRQKKFVKKREEEEVSN</sequence>
<accession>J9D9Y3</accession>
<reference evidence="1 2" key="1">
    <citation type="submission" date="2011-08" db="EMBL/GenBank/DDBJ databases">
        <authorList>
            <person name="Liu Z.J."/>
            <person name="Shi F.L."/>
            <person name="Lu J.Q."/>
            <person name="Li M."/>
            <person name="Wang Z.L."/>
        </authorList>
    </citation>
    <scope>NUCLEOTIDE SEQUENCE [LARGE SCALE GENOMIC DNA]</scope>
    <source>
        <strain evidence="1 2">USNM 41457</strain>
    </source>
</reference>
<evidence type="ECO:0008006" key="3">
    <source>
        <dbReference type="Google" id="ProtNLM"/>
    </source>
</evidence>
<name>J9D9Y3_EDHAE</name>
<dbReference type="SUPFAM" id="SSF46689">
    <property type="entry name" value="Homeodomain-like"/>
    <property type="match status" value="1"/>
</dbReference>
<evidence type="ECO:0000313" key="2">
    <source>
        <dbReference type="Proteomes" id="UP000003163"/>
    </source>
</evidence>
<dbReference type="EMBL" id="AFBI03001275">
    <property type="protein sequence ID" value="EJW04324.1"/>
    <property type="molecule type" value="Genomic_DNA"/>
</dbReference>
<gene>
    <name evidence="1" type="ORF">EDEG_04253</name>
</gene>
<comment type="caution">
    <text evidence="1">The sequence shown here is derived from an EMBL/GenBank/DDBJ whole genome shotgun (WGS) entry which is preliminary data.</text>
</comment>
<dbReference type="InterPro" id="IPR009057">
    <property type="entry name" value="Homeodomain-like_sf"/>
</dbReference>
<feature type="non-terminal residue" evidence="1">
    <location>
        <position position="1"/>
    </location>
</feature>
<proteinExistence type="predicted"/>
<dbReference type="VEuPathDB" id="MicrosporidiaDB:EDEG_04253"/>
<protein>
    <recommendedName>
        <fullName evidence="3">SANT domain-containing protein</fullName>
    </recommendedName>
</protein>
<dbReference type="Gene3D" id="1.10.10.60">
    <property type="entry name" value="Homeodomain-like"/>
    <property type="match status" value="1"/>
</dbReference>
<dbReference type="HOGENOM" id="CLU_2203195_0_0_1"/>
<dbReference type="Proteomes" id="UP000003163">
    <property type="component" value="Unassembled WGS sequence"/>
</dbReference>
<keyword evidence="2" id="KW-1185">Reference proteome</keyword>
<dbReference type="InParanoid" id="J9D9Y3"/>
<dbReference type="AlphaFoldDB" id="J9D9Y3"/>